<gene>
    <name evidence="1" type="ORF">NWFMUON74_37220</name>
</gene>
<evidence type="ECO:0000313" key="1">
    <source>
        <dbReference type="EMBL" id="BCK55950.1"/>
    </source>
</evidence>
<keyword evidence="2" id="KW-1185">Reference proteome</keyword>
<protein>
    <submittedName>
        <fullName evidence="1">Uncharacterized protein</fullName>
    </submittedName>
</protein>
<proteinExistence type="predicted"/>
<dbReference type="AlphaFoldDB" id="A0A7G1KLM4"/>
<evidence type="ECO:0000313" key="2">
    <source>
        <dbReference type="Proteomes" id="UP000516173"/>
    </source>
</evidence>
<dbReference type="Proteomes" id="UP000516173">
    <property type="component" value="Chromosome"/>
</dbReference>
<dbReference type="KEGG" id="nwl:NWFMUON74_37220"/>
<name>A0A7G1KLM4_9NOCA</name>
<dbReference type="EMBL" id="AP023396">
    <property type="protein sequence ID" value="BCK55950.1"/>
    <property type="molecule type" value="Genomic_DNA"/>
</dbReference>
<sequence length="94" mass="10634">MVREMMPAYEGPVNVLWRLTTAVDRRSDDRGRAPRDRRNTLWRWWLRSPARDDEAQVPSAATDRAGAVSFRGIGSPMPLVAHVARYGAPFSVPE</sequence>
<accession>A0A7G1KLM4</accession>
<reference evidence="1 2" key="1">
    <citation type="submission" date="2020-08" db="EMBL/GenBank/DDBJ databases">
        <title>Genome Sequencing of Nocardia wallacei strain FMUON74 and assembly.</title>
        <authorList>
            <person name="Toyokawa M."/>
            <person name="Uesaka K."/>
        </authorList>
    </citation>
    <scope>NUCLEOTIDE SEQUENCE [LARGE SCALE GENOMIC DNA]</scope>
    <source>
        <strain evidence="1 2">FMUON74</strain>
    </source>
</reference>
<organism evidence="1 2">
    <name type="scientific">Nocardia wallacei</name>
    <dbReference type="NCBI Taxonomy" id="480035"/>
    <lineage>
        <taxon>Bacteria</taxon>
        <taxon>Bacillati</taxon>
        <taxon>Actinomycetota</taxon>
        <taxon>Actinomycetes</taxon>
        <taxon>Mycobacteriales</taxon>
        <taxon>Nocardiaceae</taxon>
        <taxon>Nocardia</taxon>
    </lineage>
</organism>